<dbReference type="AlphaFoldDB" id="A0A1M5B0Y6"/>
<gene>
    <name evidence="2" type="ORF">SAMN02745158_03430</name>
</gene>
<dbReference type="PANTHER" id="PTHR37814:SF1">
    <property type="entry name" value="MEMBRANE PROTEIN"/>
    <property type="match status" value="1"/>
</dbReference>
<feature type="transmembrane region" description="Helical" evidence="1">
    <location>
        <begin position="230"/>
        <end position="249"/>
    </location>
</feature>
<evidence type="ECO:0000313" key="2">
    <source>
        <dbReference type="EMBL" id="SHF36119.1"/>
    </source>
</evidence>
<dbReference type="EMBL" id="FQVI01000023">
    <property type="protein sequence ID" value="SHF36119.1"/>
    <property type="molecule type" value="Genomic_DNA"/>
</dbReference>
<feature type="transmembrane region" description="Helical" evidence="1">
    <location>
        <begin position="83"/>
        <end position="109"/>
    </location>
</feature>
<keyword evidence="3" id="KW-1185">Reference proteome</keyword>
<dbReference type="OrthoDB" id="4005at2"/>
<dbReference type="Gene3D" id="1.20.1730.10">
    <property type="entry name" value="Sodium/glucose cotransporter"/>
    <property type="match status" value="1"/>
</dbReference>
<feature type="transmembrane region" description="Helical" evidence="1">
    <location>
        <begin position="316"/>
        <end position="338"/>
    </location>
</feature>
<dbReference type="RefSeq" id="WP_072853918.1">
    <property type="nucleotide sequence ID" value="NZ_FQVI01000023.1"/>
</dbReference>
<reference evidence="2 3" key="1">
    <citation type="submission" date="2016-11" db="EMBL/GenBank/DDBJ databases">
        <authorList>
            <person name="Jaros S."/>
            <person name="Januszkiewicz K."/>
            <person name="Wedrychowicz H."/>
        </authorList>
    </citation>
    <scope>NUCLEOTIDE SEQUENCE [LARGE SCALE GENOMIC DNA]</scope>
    <source>
        <strain evidence="2 3">DSM 17459</strain>
    </source>
</reference>
<dbReference type="PANTHER" id="PTHR37814">
    <property type="entry name" value="CONSERVED MEMBRANE PROTEIN"/>
    <property type="match status" value="1"/>
</dbReference>
<dbReference type="InterPro" id="IPR038377">
    <property type="entry name" value="Na/Glc_symporter_sf"/>
</dbReference>
<feature type="transmembrane region" description="Helical" evidence="1">
    <location>
        <begin position="121"/>
        <end position="141"/>
    </location>
</feature>
<dbReference type="Proteomes" id="UP000184245">
    <property type="component" value="Unassembled WGS sequence"/>
</dbReference>
<dbReference type="InterPro" id="IPR038728">
    <property type="entry name" value="YkvI-like"/>
</dbReference>
<keyword evidence="1" id="KW-1133">Transmembrane helix</keyword>
<dbReference type="STRING" id="1122155.SAMN02745158_03430"/>
<protein>
    <submittedName>
        <fullName evidence="2">Uncharacterized membrane protein YkvI</fullName>
    </submittedName>
</protein>
<feature type="transmembrane region" description="Helical" evidence="1">
    <location>
        <begin position="148"/>
        <end position="169"/>
    </location>
</feature>
<organism evidence="2 3">
    <name type="scientific">Lactonifactor longoviformis DSM 17459</name>
    <dbReference type="NCBI Taxonomy" id="1122155"/>
    <lineage>
        <taxon>Bacteria</taxon>
        <taxon>Bacillati</taxon>
        <taxon>Bacillota</taxon>
        <taxon>Clostridia</taxon>
        <taxon>Eubacteriales</taxon>
        <taxon>Clostridiaceae</taxon>
        <taxon>Lactonifactor</taxon>
    </lineage>
</organism>
<sequence>MGEKKSLPIWIGCVTGWFATHCGSGFATGVQAAEYFTKFGAIGLVTPFLSMAVLGVMAYIAVEFCRRSNTHNYKEFAHKFYAPFGSIFGIIWDMISVIGTALITGAVLAGGGELLSEVFGVPYLISLAIIAVIILICTSLGAEFFRNISTLLTIPIVICLTCISVYGIADGWENLCQVAGNWEIQGSIGGAILDSLKYAGVQCTFIGVLAASSLGIASQRDSIRISVGGALLNALMLGLISIFLLAYFPGSSHENLPILFILRDADVPLLSIMYQITLFCAMISTGVGLIFSIVTRLEGVRVGNSMKRFSQRKRRILWSFVFLLIAYGISVLGLRNIVGGGYRFLAGLKIPVVMIPVLILGPWRLKQARTGTEKS</sequence>
<feature type="transmembrane region" description="Helical" evidence="1">
    <location>
        <begin position="344"/>
        <end position="365"/>
    </location>
</feature>
<accession>A0A1M5B0Y6</accession>
<feature type="transmembrane region" description="Helical" evidence="1">
    <location>
        <begin position="42"/>
        <end position="62"/>
    </location>
</feature>
<feature type="transmembrane region" description="Helical" evidence="1">
    <location>
        <begin position="269"/>
        <end position="295"/>
    </location>
</feature>
<keyword evidence="1" id="KW-0472">Membrane</keyword>
<evidence type="ECO:0000256" key="1">
    <source>
        <dbReference type="SAM" id="Phobius"/>
    </source>
</evidence>
<evidence type="ECO:0000313" key="3">
    <source>
        <dbReference type="Proteomes" id="UP000184245"/>
    </source>
</evidence>
<keyword evidence="1" id="KW-0812">Transmembrane</keyword>
<name>A0A1M5B0Y6_9CLOT</name>
<feature type="transmembrane region" description="Helical" evidence="1">
    <location>
        <begin position="199"/>
        <end position="218"/>
    </location>
</feature>
<proteinExistence type="predicted"/>